<protein>
    <submittedName>
        <fullName evidence="1">Uncharacterized protein</fullName>
    </submittedName>
</protein>
<organism evidence="1">
    <name type="scientific">uncultured Caudovirales phage</name>
    <dbReference type="NCBI Taxonomy" id="2100421"/>
    <lineage>
        <taxon>Viruses</taxon>
        <taxon>Duplodnaviria</taxon>
        <taxon>Heunggongvirae</taxon>
        <taxon>Uroviricota</taxon>
        <taxon>Caudoviricetes</taxon>
        <taxon>Peduoviridae</taxon>
        <taxon>Maltschvirus</taxon>
        <taxon>Maltschvirus maltsch</taxon>
    </lineage>
</organism>
<name>A0A6J5MHF1_9CAUD</name>
<gene>
    <name evidence="1" type="ORF">UFOVP500_15</name>
</gene>
<sequence length="111" mass="12262">MADYDITHNSSQAISHDSLTGTSQKMHLTTDNKLILETTYNVDDIAAAAKAERDLISKTDKAPDGMVKVASLPMALYLDLRKRGILGDRGAITKWLATEEAAPFRTHWMKS</sequence>
<dbReference type="EMBL" id="LR796466">
    <property type="protein sequence ID" value="CAB4146455.1"/>
    <property type="molecule type" value="Genomic_DNA"/>
</dbReference>
<reference evidence="1" key="1">
    <citation type="submission" date="2020-04" db="EMBL/GenBank/DDBJ databases">
        <authorList>
            <person name="Chiriac C."/>
            <person name="Salcher M."/>
            <person name="Ghai R."/>
            <person name="Kavagutti S V."/>
        </authorList>
    </citation>
    <scope>NUCLEOTIDE SEQUENCE</scope>
</reference>
<evidence type="ECO:0000313" key="1">
    <source>
        <dbReference type="EMBL" id="CAB4146455.1"/>
    </source>
</evidence>
<proteinExistence type="predicted"/>
<accession>A0A6J5MHF1</accession>